<dbReference type="Gene3D" id="3.30.420.10">
    <property type="entry name" value="Ribonuclease H-like superfamily/Ribonuclease H"/>
    <property type="match status" value="1"/>
</dbReference>
<feature type="domain" description="RNase H type-1" evidence="1">
    <location>
        <begin position="10"/>
        <end position="124"/>
    </location>
</feature>
<evidence type="ECO:0000259" key="1">
    <source>
        <dbReference type="Pfam" id="PF13456"/>
    </source>
</evidence>
<dbReference type="InterPro" id="IPR012337">
    <property type="entry name" value="RNaseH-like_sf"/>
</dbReference>
<proteinExistence type="predicted"/>
<dbReference type="SUPFAM" id="SSF53098">
    <property type="entry name" value="Ribonuclease H-like"/>
    <property type="match status" value="1"/>
</dbReference>
<dbReference type="PANTHER" id="PTHR47074">
    <property type="entry name" value="BNAC02G40300D PROTEIN"/>
    <property type="match status" value="1"/>
</dbReference>
<dbReference type="InterPro" id="IPR044730">
    <property type="entry name" value="RNase_H-like_dom_plant"/>
</dbReference>
<organism evidence="2 3">
    <name type="scientific">Lolium multiflorum</name>
    <name type="common">Italian ryegrass</name>
    <name type="synonym">Lolium perenne subsp. multiflorum</name>
    <dbReference type="NCBI Taxonomy" id="4521"/>
    <lineage>
        <taxon>Eukaryota</taxon>
        <taxon>Viridiplantae</taxon>
        <taxon>Streptophyta</taxon>
        <taxon>Embryophyta</taxon>
        <taxon>Tracheophyta</taxon>
        <taxon>Spermatophyta</taxon>
        <taxon>Magnoliopsida</taxon>
        <taxon>Liliopsida</taxon>
        <taxon>Poales</taxon>
        <taxon>Poaceae</taxon>
        <taxon>BOP clade</taxon>
        <taxon>Pooideae</taxon>
        <taxon>Poodae</taxon>
        <taxon>Poeae</taxon>
        <taxon>Poeae Chloroplast Group 2 (Poeae type)</taxon>
        <taxon>Loliodinae</taxon>
        <taxon>Loliinae</taxon>
        <taxon>Lolium</taxon>
    </lineage>
</organism>
<comment type="caution">
    <text evidence="2">The sequence shown here is derived from an EMBL/GenBank/DDBJ whole genome shotgun (WGS) entry which is preliminary data.</text>
</comment>
<dbReference type="Pfam" id="PF13456">
    <property type="entry name" value="RVT_3"/>
    <property type="match status" value="1"/>
</dbReference>
<dbReference type="InterPro" id="IPR036397">
    <property type="entry name" value="RNaseH_sf"/>
</dbReference>
<keyword evidence="3" id="KW-1185">Reference proteome</keyword>
<sequence length="156" mass="16621">MPAPAPRINENQDGAFGFVLRSDTGTVIATGAGKLYHLHSALQAEANACVAAIEATANLGIYQVKFESDSCTLVNAIKHGGFDLASPGVLIREARSLSILHFDHADFLFCRRGCNKVSHSLARYGYQASVPSSSWMDDPPEFVIGLVASDIAGQQV</sequence>
<dbReference type="InterPro" id="IPR002156">
    <property type="entry name" value="RNaseH_domain"/>
</dbReference>
<evidence type="ECO:0000313" key="2">
    <source>
        <dbReference type="EMBL" id="KAK1697833.1"/>
    </source>
</evidence>
<dbReference type="PANTHER" id="PTHR47074:SF11">
    <property type="entry name" value="REVERSE TRANSCRIPTASE-LIKE PROTEIN"/>
    <property type="match status" value="1"/>
</dbReference>
<dbReference type="GO" id="GO:0004523">
    <property type="term" value="F:RNA-DNA hybrid ribonuclease activity"/>
    <property type="evidence" value="ECO:0007669"/>
    <property type="project" value="InterPro"/>
</dbReference>
<dbReference type="CDD" id="cd06222">
    <property type="entry name" value="RNase_H_like"/>
    <property type="match status" value="1"/>
</dbReference>
<dbReference type="InterPro" id="IPR052929">
    <property type="entry name" value="RNase_H-like_EbsB-rel"/>
</dbReference>
<dbReference type="Proteomes" id="UP001231189">
    <property type="component" value="Unassembled WGS sequence"/>
</dbReference>
<evidence type="ECO:0000313" key="3">
    <source>
        <dbReference type="Proteomes" id="UP001231189"/>
    </source>
</evidence>
<protein>
    <recommendedName>
        <fullName evidence="1">RNase H type-1 domain-containing protein</fullName>
    </recommendedName>
</protein>
<name>A0AAD8X5K0_LOLMU</name>
<dbReference type="GO" id="GO:0003676">
    <property type="term" value="F:nucleic acid binding"/>
    <property type="evidence" value="ECO:0007669"/>
    <property type="project" value="InterPro"/>
</dbReference>
<reference evidence="2" key="1">
    <citation type="submission" date="2023-07" db="EMBL/GenBank/DDBJ databases">
        <title>A chromosome-level genome assembly of Lolium multiflorum.</title>
        <authorList>
            <person name="Chen Y."/>
            <person name="Copetti D."/>
            <person name="Kolliker R."/>
            <person name="Studer B."/>
        </authorList>
    </citation>
    <scope>NUCLEOTIDE SEQUENCE</scope>
    <source>
        <strain evidence="2">02402/16</strain>
        <tissue evidence="2">Leaf</tissue>
    </source>
</reference>
<dbReference type="EMBL" id="JAUUTY010000001">
    <property type="protein sequence ID" value="KAK1697833.1"/>
    <property type="molecule type" value="Genomic_DNA"/>
</dbReference>
<dbReference type="AlphaFoldDB" id="A0AAD8X5K0"/>
<gene>
    <name evidence="2" type="ORF">QYE76_014530</name>
</gene>
<accession>A0AAD8X5K0</accession>